<dbReference type="Proteomes" id="UP001238467">
    <property type="component" value="Unassembled WGS sequence"/>
</dbReference>
<dbReference type="GO" id="GO:0003677">
    <property type="term" value="F:DNA binding"/>
    <property type="evidence" value="ECO:0007669"/>
    <property type="project" value="UniProtKB-KW"/>
</dbReference>
<dbReference type="PROSITE" id="PS51118">
    <property type="entry name" value="HTH_HXLR"/>
    <property type="match status" value="1"/>
</dbReference>
<sequence length="38" mass="4101">MARRHQDYACGEGCPVEAALEIIGAKWKGGIVYHLLSG</sequence>
<keyword evidence="3" id="KW-1185">Reference proteome</keyword>
<dbReference type="EMBL" id="JAUSUH010000004">
    <property type="protein sequence ID" value="MDQ0347924.1"/>
    <property type="molecule type" value="Genomic_DNA"/>
</dbReference>
<evidence type="ECO:0000259" key="1">
    <source>
        <dbReference type="PROSITE" id="PS51118"/>
    </source>
</evidence>
<protein>
    <submittedName>
        <fullName evidence="2">DNA-binding HxlR family transcriptional regulator</fullName>
    </submittedName>
</protein>
<proteinExistence type="predicted"/>
<feature type="domain" description="HTH hxlR-type" evidence="1">
    <location>
        <begin position="14"/>
        <end position="38"/>
    </location>
</feature>
<gene>
    <name evidence="2" type="ORF">J2S76_002351</name>
</gene>
<comment type="caution">
    <text evidence="2">The sequence shown here is derived from an EMBL/GenBank/DDBJ whole genome shotgun (WGS) entry which is preliminary data.</text>
</comment>
<organism evidence="2 3">
    <name type="scientific">Ancylobacter vacuolatus</name>
    <dbReference type="NCBI Taxonomy" id="223389"/>
    <lineage>
        <taxon>Bacteria</taxon>
        <taxon>Pseudomonadati</taxon>
        <taxon>Pseudomonadota</taxon>
        <taxon>Alphaproteobacteria</taxon>
        <taxon>Hyphomicrobiales</taxon>
        <taxon>Xanthobacteraceae</taxon>
        <taxon>Ancylobacter</taxon>
    </lineage>
</organism>
<accession>A0ABU0DHL6</accession>
<reference evidence="2 3" key="1">
    <citation type="submission" date="2023-07" db="EMBL/GenBank/DDBJ databases">
        <title>Genomic Encyclopedia of Type Strains, Phase IV (KMG-IV): sequencing the most valuable type-strain genomes for metagenomic binning, comparative biology and taxonomic classification.</title>
        <authorList>
            <person name="Goeker M."/>
        </authorList>
    </citation>
    <scope>NUCLEOTIDE SEQUENCE [LARGE SCALE GENOMIC DNA]</scope>
    <source>
        <strain evidence="2 3">DSM 1277</strain>
    </source>
</reference>
<dbReference type="InterPro" id="IPR002577">
    <property type="entry name" value="HTH_HxlR"/>
</dbReference>
<name>A0ABU0DHL6_9HYPH</name>
<keyword evidence="2" id="KW-0238">DNA-binding</keyword>
<evidence type="ECO:0000313" key="3">
    <source>
        <dbReference type="Proteomes" id="UP001238467"/>
    </source>
</evidence>
<evidence type="ECO:0000313" key="2">
    <source>
        <dbReference type="EMBL" id="MDQ0347924.1"/>
    </source>
</evidence>